<evidence type="ECO:0000256" key="5">
    <source>
        <dbReference type="ARBA" id="ARBA00023136"/>
    </source>
</evidence>
<dbReference type="Pfam" id="PF09678">
    <property type="entry name" value="Caa3_CtaG"/>
    <property type="match status" value="1"/>
</dbReference>
<dbReference type="Proteomes" id="UP000263642">
    <property type="component" value="Unassembled WGS sequence"/>
</dbReference>
<comment type="caution">
    <text evidence="7">The sequence shown here is derived from an EMBL/GenBank/DDBJ whole genome shotgun (WGS) entry which is preliminary data.</text>
</comment>
<proteinExistence type="predicted"/>
<sequence>MSSYFDLTSSLWKWDSPVWLLVLALTGMYFLLQRGTTGKRLTAFATSMFALVLAYVSPIGVLSDGYLFSAHVIQHLLLLLIVPLFLLLSLSESAMESLFNRPLMNRLGSVMAVPFLGWLSGLGVMWFWHIPSFCNASTINYSLGIFRDATFLLAGLAFWWPVFSPVKRYHLNPAVAVAYLFSACLACTLLGIYITFTVISVCPAFASPVDRIGILNLLYDKGLTPATDQRLGGLLMWVPPCSLYVTAIMVVLKRWYVDIEHVSAPQSTATPGSLREAHQ</sequence>
<keyword evidence="4 6" id="KW-1133">Transmembrane helix</keyword>
<evidence type="ECO:0000256" key="6">
    <source>
        <dbReference type="SAM" id="Phobius"/>
    </source>
</evidence>
<feature type="transmembrane region" description="Helical" evidence="6">
    <location>
        <begin position="174"/>
        <end position="199"/>
    </location>
</feature>
<protein>
    <recommendedName>
        <fullName evidence="9">Cytochrome c oxidase caa3 assembly factor (Caa3_CtaG)</fullName>
    </recommendedName>
</protein>
<comment type="subcellular location">
    <subcellularLocation>
        <location evidence="1">Cell membrane</location>
        <topology evidence="1">Multi-pass membrane protein</topology>
    </subcellularLocation>
</comment>
<name>A0A3D3R229_9PLAN</name>
<organism evidence="7 8">
    <name type="scientific">Gimesia maris</name>
    <dbReference type="NCBI Taxonomy" id="122"/>
    <lineage>
        <taxon>Bacteria</taxon>
        <taxon>Pseudomonadati</taxon>
        <taxon>Planctomycetota</taxon>
        <taxon>Planctomycetia</taxon>
        <taxon>Planctomycetales</taxon>
        <taxon>Planctomycetaceae</taxon>
        <taxon>Gimesia</taxon>
    </lineage>
</organism>
<keyword evidence="3 6" id="KW-0812">Transmembrane</keyword>
<keyword evidence="5 6" id="KW-0472">Membrane</keyword>
<feature type="transmembrane region" description="Helical" evidence="6">
    <location>
        <begin position="234"/>
        <end position="252"/>
    </location>
</feature>
<evidence type="ECO:0000256" key="1">
    <source>
        <dbReference type="ARBA" id="ARBA00004651"/>
    </source>
</evidence>
<evidence type="ECO:0000313" key="7">
    <source>
        <dbReference type="EMBL" id="HCO22646.1"/>
    </source>
</evidence>
<feature type="transmembrane region" description="Helical" evidence="6">
    <location>
        <begin position="109"/>
        <end position="129"/>
    </location>
</feature>
<evidence type="ECO:0000313" key="8">
    <source>
        <dbReference type="Proteomes" id="UP000263642"/>
    </source>
</evidence>
<gene>
    <name evidence="7" type="ORF">DIT97_06115</name>
</gene>
<dbReference type="GO" id="GO:0005886">
    <property type="term" value="C:plasma membrane"/>
    <property type="evidence" value="ECO:0007669"/>
    <property type="project" value="UniProtKB-SubCell"/>
</dbReference>
<evidence type="ECO:0000256" key="3">
    <source>
        <dbReference type="ARBA" id="ARBA00022692"/>
    </source>
</evidence>
<feature type="transmembrane region" description="Helical" evidence="6">
    <location>
        <begin position="16"/>
        <end position="32"/>
    </location>
</feature>
<evidence type="ECO:0000256" key="2">
    <source>
        <dbReference type="ARBA" id="ARBA00022475"/>
    </source>
</evidence>
<dbReference type="AlphaFoldDB" id="A0A3D3R229"/>
<evidence type="ECO:0000256" key="4">
    <source>
        <dbReference type="ARBA" id="ARBA00022989"/>
    </source>
</evidence>
<reference evidence="7 8" key="1">
    <citation type="journal article" date="2018" name="Nat. Biotechnol.">
        <title>A standardized bacterial taxonomy based on genome phylogeny substantially revises the tree of life.</title>
        <authorList>
            <person name="Parks D.H."/>
            <person name="Chuvochina M."/>
            <person name="Waite D.W."/>
            <person name="Rinke C."/>
            <person name="Skarshewski A."/>
            <person name="Chaumeil P.A."/>
            <person name="Hugenholtz P."/>
        </authorList>
    </citation>
    <scope>NUCLEOTIDE SEQUENCE [LARGE SCALE GENOMIC DNA]</scope>
    <source>
        <strain evidence="7">UBA9375</strain>
    </source>
</reference>
<evidence type="ECO:0008006" key="9">
    <source>
        <dbReference type="Google" id="ProtNLM"/>
    </source>
</evidence>
<dbReference type="InterPro" id="IPR019108">
    <property type="entry name" value="Caa3_assmbl_CtaG-rel"/>
</dbReference>
<feature type="transmembrane region" description="Helical" evidence="6">
    <location>
        <begin position="141"/>
        <end position="162"/>
    </location>
</feature>
<feature type="transmembrane region" description="Helical" evidence="6">
    <location>
        <begin position="44"/>
        <end position="62"/>
    </location>
</feature>
<dbReference type="EMBL" id="DQAY01000041">
    <property type="protein sequence ID" value="HCO22646.1"/>
    <property type="molecule type" value="Genomic_DNA"/>
</dbReference>
<keyword evidence="2" id="KW-1003">Cell membrane</keyword>
<feature type="transmembrane region" description="Helical" evidence="6">
    <location>
        <begin position="68"/>
        <end position="88"/>
    </location>
</feature>
<accession>A0A3D3R229</accession>